<protein>
    <recommendedName>
        <fullName evidence="1">Spore protein YkvP/CgeB glycosyl transferase-like domain-containing protein</fullName>
    </recommendedName>
</protein>
<name>A0A1S9VAW8_BACCE</name>
<proteinExistence type="predicted"/>
<gene>
    <name evidence="2" type="ORF">BW892_01485</name>
</gene>
<evidence type="ECO:0000313" key="2">
    <source>
        <dbReference type="EMBL" id="OOR31524.1"/>
    </source>
</evidence>
<dbReference type="Gene3D" id="3.40.50.2000">
    <property type="entry name" value="Glycogen Phosphorylase B"/>
    <property type="match status" value="1"/>
</dbReference>
<comment type="caution">
    <text evidence="2">The sequence shown here is derived from an EMBL/GenBank/DDBJ whole genome shotgun (WGS) entry which is preliminary data.</text>
</comment>
<dbReference type="AlphaFoldDB" id="A0A1S9VAW8"/>
<evidence type="ECO:0000259" key="1">
    <source>
        <dbReference type="Pfam" id="PF13524"/>
    </source>
</evidence>
<dbReference type="EMBL" id="MUAL01000001">
    <property type="protein sequence ID" value="OOR31524.1"/>
    <property type="molecule type" value="Genomic_DNA"/>
</dbReference>
<feature type="domain" description="Spore protein YkvP/CgeB glycosyl transferase-like" evidence="1">
    <location>
        <begin position="181"/>
        <end position="338"/>
    </location>
</feature>
<dbReference type="InterPro" id="IPR055259">
    <property type="entry name" value="YkvP/CgeB_Glyco_trans-like"/>
</dbReference>
<accession>A0A1S9VAW8</accession>
<dbReference type="Pfam" id="PF13524">
    <property type="entry name" value="Glyco_trans_1_2"/>
    <property type="match status" value="1"/>
</dbReference>
<evidence type="ECO:0000313" key="3">
    <source>
        <dbReference type="Proteomes" id="UP000191124"/>
    </source>
</evidence>
<organism evidence="2 3">
    <name type="scientific">Bacillus cereus</name>
    <dbReference type="NCBI Taxonomy" id="1396"/>
    <lineage>
        <taxon>Bacteria</taxon>
        <taxon>Bacillati</taxon>
        <taxon>Bacillota</taxon>
        <taxon>Bacilli</taxon>
        <taxon>Bacillales</taxon>
        <taxon>Bacillaceae</taxon>
        <taxon>Bacillus</taxon>
        <taxon>Bacillus cereus group</taxon>
    </lineage>
</organism>
<dbReference type="Proteomes" id="UP000191124">
    <property type="component" value="Unassembled WGS sequence"/>
</dbReference>
<sequence length="345" mass="41083">MKLFLVGPDFHDYNTSLASAFSNNKFQTKVMSYQDRNKNVKETLENRIFPKIGIYKYQQENLQRFNDEFVEEVLKYRPTVLVVIKGDCILKDSLLKIKRAIPEIKCVLWMMDSLSRFPKALESLEIYYKVVYFEEDDKKYFEDVTKGIYIPMGYNSNIYQQSEEDKDIDICFAGYGYPKRKEILNELAKQLCDENLKIIIIGEYGNKRRPLTYMCQKIKYRYLYKVLKNHTVTPEELNRLYNRSKICLNINFEGHHGINPRTFEIAATNSFQLTDFNKGVTSFYDMQEDIIVFEEVNDLVKKVRYYLKNEKERKRIANNAYEKTVNKQSMENRVEEFLKQMNNKG</sequence>
<dbReference type="SUPFAM" id="SSF53756">
    <property type="entry name" value="UDP-Glycosyltransferase/glycogen phosphorylase"/>
    <property type="match status" value="1"/>
</dbReference>
<dbReference type="RefSeq" id="WP_078179495.1">
    <property type="nucleotide sequence ID" value="NZ_MUAL01000001.1"/>
</dbReference>
<reference evidence="2 3" key="1">
    <citation type="submission" date="2017-01" db="EMBL/GenBank/DDBJ databases">
        <title>Bacillus cereus isolates.</title>
        <authorList>
            <person name="Beno S.M."/>
        </authorList>
    </citation>
    <scope>NUCLEOTIDE SEQUENCE [LARGE SCALE GENOMIC DNA]</scope>
    <source>
        <strain evidence="2 3">FSL M7-1219</strain>
    </source>
</reference>